<accession>A0A379T9L1</accession>
<dbReference type="GO" id="GO:0032259">
    <property type="term" value="P:methylation"/>
    <property type="evidence" value="ECO:0007669"/>
    <property type="project" value="UniProtKB-KW"/>
</dbReference>
<dbReference type="Pfam" id="PF08003">
    <property type="entry name" value="Methyltransf_9"/>
    <property type="match status" value="1"/>
</dbReference>
<keyword evidence="1" id="KW-0489">Methyltransferase</keyword>
<evidence type="ECO:0000313" key="2">
    <source>
        <dbReference type="Proteomes" id="UP000254741"/>
    </source>
</evidence>
<protein>
    <submittedName>
        <fullName evidence="1">tRNA (5-methoxyuridine) 34 synthase</fullName>
        <ecNumber evidence="1">2.1.1.-</ecNumber>
    </submittedName>
</protein>
<dbReference type="Proteomes" id="UP000254741">
    <property type="component" value="Unassembled WGS sequence"/>
</dbReference>
<dbReference type="AlphaFoldDB" id="A0A379T9L1"/>
<gene>
    <name evidence="1" type="primary">cmoB_1</name>
    <name evidence="1" type="ORF">NCTC8297_02582</name>
</gene>
<organism evidence="1 2">
    <name type="scientific">Salmonella enterica subsp. arizonae</name>
    <dbReference type="NCBI Taxonomy" id="59203"/>
    <lineage>
        <taxon>Bacteria</taxon>
        <taxon>Pseudomonadati</taxon>
        <taxon>Pseudomonadota</taxon>
        <taxon>Gammaproteobacteria</taxon>
        <taxon>Enterobacterales</taxon>
        <taxon>Enterobacteriaceae</taxon>
        <taxon>Salmonella</taxon>
    </lineage>
</organism>
<name>A0A379T9L1_SALER</name>
<dbReference type="EC" id="2.1.1.-" evidence="1"/>
<dbReference type="EMBL" id="UGXG01000002">
    <property type="protein sequence ID" value="SUG47318.1"/>
    <property type="molecule type" value="Genomic_DNA"/>
</dbReference>
<proteinExistence type="predicted"/>
<sequence>MRNVYFIPSAPALKKWLEKCGLIDVRIADVCVTTTEEQRRTEWMVTESLADFLDPNDHSKTVEGYPAPLRAVLIARKP</sequence>
<keyword evidence="1" id="KW-0808">Transferase</keyword>
<dbReference type="GO" id="GO:0008168">
    <property type="term" value="F:methyltransferase activity"/>
    <property type="evidence" value="ECO:0007669"/>
    <property type="project" value="UniProtKB-KW"/>
</dbReference>
<dbReference type="InterPro" id="IPR027555">
    <property type="entry name" value="Mo5U34_MeTrfas-like"/>
</dbReference>
<evidence type="ECO:0000313" key="1">
    <source>
        <dbReference type="EMBL" id="SUG47318.1"/>
    </source>
</evidence>
<reference evidence="1 2" key="1">
    <citation type="submission" date="2018-06" db="EMBL/GenBank/DDBJ databases">
        <authorList>
            <consortium name="Pathogen Informatics"/>
            <person name="Doyle S."/>
        </authorList>
    </citation>
    <scope>NUCLEOTIDE SEQUENCE [LARGE SCALE GENOMIC DNA]</scope>
    <source>
        <strain evidence="1 2">NCTC8297</strain>
    </source>
</reference>